<name>A0A1E7DS49_9BACI</name>
<dbReference type="EMBL" id="MAMP01000012">
    <property type="protein sequence ID" value="OES45835.1"/>
    <property type="molecule type" value="Genomic_DNA"/>
</dbReference>
<dbReference type="STRING" id="1714016.BA724_03255"/>
<keyword evidence="2" id="KW-1185">Reference proteome</keyword>
<protein>
    <submittedName>
        <fullName evidence="1">Uncharacterized protein</fullName>
    </submittedName>
</protein>
<organism evidence="1 2">
    <name type="scientific">Domibacillus iocasae</name>
    <dbReference type="NCBI Taxonomy" id="1714016"/>
    <lineage>
        <taxon>Bacteria</taxon>
        <taxon>Bacillati</taxon>
        <taxon>Bacillota</taxon>
        <taxon>Bacilli</taxon>
        <taxon>Bacillales</taxon>
        <taxon>Bacillaceae</taxon>
        <taxon>Domibacillus</taxon>
    </lineage>
</organism>
<reference evidence="1 2" key="1">
    <citation type="submission" date="2016-06" db="EMBL/GenBank/DDBJ databases">
        <title>Domibacillus iocasae genome sequencing.</title>
        <authorList>
            <person name="Verma A."/>
            <person name="Pal Y."/>
            <person name="Ojha A.K."/>
            <person name="Krishnamurthi S."/>
        </authorList>
    </citation>
    <scope>NUCLEOTIDE SEQUENCE [LARGE SCALE GENOMIC DNA]</scope>
    <source>
        <strain evidence="1 2">DSM 29979</strain>
    </source>
</reference>
<dbReference type="Proteomes" id="UP000095658">
    <property type="component" value="Unassembled WGS sequence"/>
</dbReference>
<sequence>MANQDAIILQSSSVRQVTYQGSGMYMFQPKPGHKPLSEIEQQAKDAAFKKHLEEAEARLEAEEKTGGDAA</sequence>
<comment type="caution">
    <text evidence="1">The sequence shown here is derived from an EMBL/GenBank/DDBJ whole genome shotgun (WGS) entry which is preliminary data.</text>
</comment>
<proteinExistence type="predicted"/>
<evidence type="ECO:0000313" key="1">
    <source>
        <dbReference type="EMBL" id="OES45835.1"/>
    </source>
</evidence>
<evidence type="ECO:0000313" key="2">
    <source>
        <dbReference type="Proteomes" id="UP000095658"/>
    </source>
</evidence>
<accession>A0A1E7DS49</accession>
<dbReference type="RefSeq" id="WP_069937832.1">
    <property type="nucleotide sequence ID" value="NZ_MAMP01000012.1"/>
</dbReference>
<dbReference type="OrthoDB" id="2972721at2"/>
<gene>
    <name evidence="1" type="ORF">BA724_03255</name>
</gene>
<dbReference type="AlphaFoldDB" id="A0A1E7DS49"/>